<evidence type="ECO:0000313" key="2">
    <source>
        <dbReference type="Proteomes" id="UP000467841"/>
    </source>
</evidence>
<dbReference type="PANTHER" id="PTHR47266">
    <property type="entry name" value="ENDONUCLEASE-RELATED"/>
    <property type="match status" value="1"/>
</dbReference>
<dbReference type="InterPro" id="IPR012337">
    <property type="entry name" value="RNaseH-like_sf"/>
</dbReference>
<gene>
    <name evidence="1" type="ORF">MERR_LOCUS45721</name>
</gene>
<sequence>MRVEDMIPINDSMPEEQLMAIMILKESFDEKARLEEVKALRDENLPWYADIVNFMVSGEVPSSFDAYKRKKFFKDARHYYWDEPYLYKRGPDSIYRRCIAEEDVQGVLEHCHGMQQATLPSVIHAKGKEGSPRDEMPLNPILEVEIFDVWGIDFMGPFKPSSNGHNYILVAVDYVSKWIEAIPCPTCDAKDCHLPVEVEYKALWAVKMLNFDIKAAQRRIMNLFELEEIRMNAYENSMIYKMRTKAAHDKLIRLKDFKVGDSVLLYNSKLRLFPGKLRSNGRDHSRFTKFCPMDPSLSIKRGRIHSEWA</sequence>
<keyword evidence="2" id="KW-1185">Reference proteome</keyword>
<reference evidence="1" key="1">
    <citation type="submission" date="2020-01" db="EMBL/GenBank/DDBJ databases">
        <authorList>
            <person name="Mishra B."/>
        </authorList>
    </citation>
    <scope>NUCLEOTIDE SEQUENCE [LARGE SCALE GENOMIC DNA]</scope>
</reference>
<name>A0A6D2KVF3_9BRAS</name>
<comment type="caution">
    <text evidence="1">The sequence shown here is derived from an EMBL/GenBank/DDBJ whole genome shotgun (WGS) entry which is preliminary data.</text>
</comment>
<dbReference type="Proteomes" id="UP000467841">
    <property type="component" value="Unassembled WGS sequence"/>
</dbReference>
<dbReference type="Gene3D" id="3.30.420.10">
    <property type="entry name" value="Ribonuclease H-like superfamily/Ribonuclease H"/>
    <property type="match status" value="1"/>
</dbReference>
<dbReference type="InterPro" id="IPR036397">
    <property type="entry name" value="RNaseH_sf"/>
</dbReference>
<dbReference type="SUPFAM" id="SSF53098">
    <property type="entry name" value="Ribonuclease H-like"/>
    <property type="match status" value="1"/>
</dbReference>
<dbReference type="GO" id="GO:0003676">
    <property type="term" value="F:nucleic acid binding"/>
    <property type="evidence" value="ECO:0007669"/>
    <property type="project" value="InterPro"/>
</dbReference>
<accession>A0A6D2KVF3</accession>
<dbReference type="InterPro" id="IPR052160">
    <property type="entry name" value="Gypsy_RT_Integrase-like"/>
</dbReference>
<dbReference type="OrthoDB" id="10059697at2759"/>
<dbReference type="EMBL" id="CACVBM020001725">
    <property type="protein sequence ID" value="CAA7058485.1"/>
    <property type="molecule type" value="Genomic_DNA"/>
</dbReference>
<organism evidence="1 2">
    <name type="scientific">Microthlaspi erraticum</name>
    <dbReference type="NCBI Taxonomy" id="1685480"/>
    <lineage>
        <taxon>Eukaryota</taxon>
        <taxon>Viridiplantae</taxon>
        <taxon>Streptophyta</taxon>
        <taxon>Embryophyta</taxon>
        <taxon>Tracheophyta</taxon>
        <taxon>Spermatophyta</taxon>
        <taxon>Magnoliopsida</taxon>
        <taxon>eudicotyledons</taxon>
        <taxon>Gunneridae</taxon>
        <taxon>Pentapetalae</taxon>
        <taxon>rosids</taxon>
        <taxon>malvids</taxon>
        <taxon>Brassicales</taxon>
        <taxon>Brassicaceae</taxon>
        <taxon>Coluteocarpeae</taxon>
        <taxon>Microthlaspi</taxon>
    </lineage>
</organism>
<evidence type="ECO:0008006" key="3">
    <source>
        <dbReference type="Google" id="ProtNLM"/>
    </source>
</evidence>
<evidence type="ECO:0000313" key="1">
    <source>
        <dbReference type="EMBL" id="CAA7058485.1"/>
    </source>
</evidence>
<dbReference type="AlphaFoldDB" id="A0A6D2KVF3"/>
<protein>
    <recommendedName>
        <fullName evidence="3">Integrase catalytic domain-containing protein</fullName>
    </recommendedName>
</protein>
<proteinExistence type="predicted"/>